<dbReference type="PANTHER" id="PTHR30217:SF10">
    <property type="entry name" value="23S RRNA 5-HYDROXYCYTIDINE C2501 SYNTHASE"/>
    <property type="match status" value="1"/>
</dbReference>
<reference evidence="3 4" key="1">
    <citation type="submission" date="2016-09" db="EMBL/GenBank/DDBJ databases">
        <authorList>
            <person name="Capua I."/>
            <person name="De Benedictis P."/>
            <person name="Joannis T."/>
            <person name="Lombin L.H."/>
            <person name="Cattoli G."/>
        </authorList>
    </citation>
    <scope>NUCLEOTIDE SEQUENCE [LARGE SCALE GENOMIC DNA]</scope>
    <source>
        <strain evidence="3 4">GluBS11</strain>
    </source>
</reference>
<evidence type="ECO:0000259" key="2">
    <source>
        <dbReference type="Pfam" id="PF12392"/>
    </source>
</evidence>
<dbReference type="STRING" id="1619234.SAMN05421730_1001230"/>
<dbReference type="InterPro" id="IPR020988">
    <property type="entry name" value="Pept_U32_collagenase"/>
</dbReference>
<proteinExistence type="predicted"/>
<dbReference type="GO" id="GO:0008233">
    <property type="term" value="F:peptidase activity"/>
    <property type="evidence" value="ECO:0007669"/>
    <property type="project" value="UniProtKB-KW"/>
</dbReference>
<sequence>MKNRRVELLAPAGSYESFVAAINAGADAVYIGGSMFGARANANNLDEEAMLKAIDYAHIHGRSLYLTVNTLLKNSELEDELIRYLEKFYEQGLDAVIVQDVGVLRKIRNHFPDLPVHASTQMTITGPDGAKLMEDLGLTRVVTARELSLEEIREIHHKSSVEIESFVHGALCYCYSGQCLYSSLVGGRSGNRGRCAQPCRLPYDVLKEGKSINSHDEHYVLSPKDMCTLDIIPDMIEAGIFSFKIEGRMKKPEYVAGVVSIYRKYIDLYLQNGRKGYKVDQDDRNMLMDLYNRGGFTNGYYGQHNGRQMISLSKPNHFGVPVGKITEKAKGKLRIALTEAINSQDVLEIQKAPGGSDTGRGRSGSGSRYEKNPNSANRKYNSSKKDLQSRSFGNDRGRASNLQVNDGSAGKPEEFTVKNSASAGSSIFIPVYNEHAFSIGQTVYRTRNEALLLDLRKRFIEPEVKEAISGRLMLSPGLPAELSVSMGGTDVTISGQVVETALSLPVDENKIRKQIMKTGSTPFVFSVLETDIEKHSFIPIQALNELRRNALDTLQDVLLKNYRRKPETGMDPYDSGISMAGARQALFEQESSPGGMELNAYIEQEPYFDELLSLPEIKNIYIDALILIEGFKDSARRFADEKLSRFAEMCHQQGKGCFLVLPHIFRKDIRELFEAHAVVINASGIDGFLIKNIEEFAFLRENGFHQTVIADHNLYSFNREAVDFWHESGISHDTAPVELNSRELKERGCNNSELIVYGYLPMMVSAQCVKKTTQGCDHTPGELYLKDRYQKDFCVRNQCGCCYNTIYNCQPLVLIDNDREIRSLHPRGLRLNFTIEPSGSVKEIAQAFIDRFIYDRKPHAAFDNFTRGHFKRGIE</sequence>
<feature type="compositionally biased region" description="Basic and acidic residues" evidence="1">
    <location>
        <begin position="383"/>
        <end position="398"/>
    </location>
</feature>
<feature type="region of interest" description="Disordered" evidence="1">
    <location>
        <begin position="348"/>
        <end position="415"/>
    </location>
</feature>
<protein>
    <submittedName>
        <fullName evidence="3">Putative protease</fullName>
    </submittedName>
</protein>
<keyword evidence="3" id="KW-0645">Protease</keyword>
<dbReference type="InterPro" id="IPR001539">
    <property type="entry name" value="Peptidase_U32"/>
</dbReference>
<dbReference type="AlphaFoldDB" id="A0A1D3TNS2"/>
<evidence type="ECO:0000313" key="4">
    <source>
        <dbReference type="Proteomes" id="UP000199315"/>
    </source>
</evidence>
<dbReference type="InterPro" id="IPR051454">
    <property type="entry name" value="RNA/ubiquinone_mod_enzymes"/>
</dbReference>
<keyword evidence="4" id="KW-1185">Reference proteome</keyword>
<dbReference type="RefSeq" id="WP_139133500.1">
    <property type="nucleotide sequence ID" value="NZ_FMKA01000001.1"/>
</dbReference>
<gene>
    <name evidence="3" type="ORF">SAMN05421730_1001230</name>
</gene>
<dbReference type="EMBL" id="FMKA01000001">
    <property type="protein sequence ID" value="SCP95000.1"/>
    <property type="molecule type" value="Genomic_DNA"/>
</dbReference>
<dbReference type="Pfam" id="PF01136">
    <property type="entry name" value="Peptidase_U32"/>
    <property type="match status" value="1"/>
</dbReference>
<dbReference type="Proteomes" id="UP000199315">
    <property type="component" value="Unassembled WGS sequence"/>
</dbReference>
<dbReference type="GO" id="GO:0006508">
    <property type="term" value="P:proteolysis"/>
    <property type="evidence" value="ECO:0007669"/>
    <property type="project" value="UniProtKB-KW"/>
</dbReference>
<organism evidence="3 4">
    <name type="scientific">Anaerobium acetethylicum</name>
    <dbReference type="NCBI Taxonomy" id="1619234"/>
    <lineage>
        <taxon>Bacteria</taxon>
        <taxon>Bacillati</taxon>
        <taxon>Bacillota</taxon>
        <taxon>Clostridia</taxon>
        <taxon>Lachnospirales</taxon>
        <taxon>Lachnospiraceae</taxon>
        <taxon>Anaerobium</taxon>
    </lineage>
</organism>
<keyword evidence="3" id="KW-0378">Hydrolase</keyword>
<evidence type="ECO:0000256" key="1">
    <source>
        <dbReference type="SAM" id="MobiDB-lite"/>
    </source>
</evidence>
<feature type="domain" description="Peptidase U32 collagenase" evidence="2">
    <location>
        <begin position="443"/>
        <end position="557"/>
    </location>
</feature>
<name>A0A1D3TNS2_9FIRM</name>
<dbReference type="PANTHER" id="PTHR30217">
    <property type="entry name" value="PEPTIDASE U32 FAMILY"/>
    <property type="match status" value="1"/>
</dbReference>
<evidence type="ECO:0000313" key="3">
    <source>
        <dbReference type="EMBL" id="SCP95000.1"/>
    </source>
</evidence>
<dbReference type="Pfam" id="PF12392">
    <property type="entry name" value="DUF3656"/>
    <property type="match status" value="1"/>
</dbReference>
<dbReference type="OrthoDB" id="9807498at2"/>
<accession>A0A1D3TNS2</accession>